<dbReference type="GO" id="GO:0055085">
    <property type="term" value="P:transmembrane transport"/>
    <property type="evidence" value="ECO:0007669"/>
    <property type="project" value="TreeGrafter"/>
</dbReference>
<proteinExistence type="inferred from homology"/>
<protein>
    <submittedName>
        <fullName evidence="10">AI-2E family transporter</fullName>
    </submittedName>
    <submittedName>
        <fullName evidence="11">Putative PurR-regulated permease PerM</fullName>
    </submittedName>
</protein>
<evidence type="ECO:0000313" key="11">
    <source>
        <dbReference type="EMBL" id="NIH68138.1"/>
    </source>
</evidence>
<sequence length="446" mass="45636">MTRRTRIVARRAQPPAGARAGGGATVDEDGGSRPVPPPVPAAAAESAPPAPAGPAPLSVPDRARAYGVPTWAVRAMAVGGAVLAVAAVVWLGFWLLFRLPMLTFAVAVAVLLTALIAPVAGRLRRAGVPGSLSALAAVLVLLGVLAGIGFLIGFRAAATLQDLTRPLAAGIDRIRVWLIEGPLQLDPQQVADVRNDIVTRLYEATPSPGAGAQLGLYALGGLVLIVFLVFFLLKDGAAMWAWLLTRVPDRTRARVDGAGLAAWDTLAGYVHGVIIVALIDAVGIGIALVVLGVPLWLSLTLLTFIGAFVPIVGATVSGAVAVLVTLVTNGVTDAVIVLVVVLVVQQVEGNVLQPLIMGRAVRLHPIVILLGVTAGGLIAGIPGALLAVPMLAVAYRVLEHLRTHPAPAAEREETVPPSPAGVTPSRAPAAEREETVTPSPAGAPPG</sequence>
<dbReference type="AlphaFoldDB" id="A0A846LRU7"/>
<dbReference type="Proteomes" id="UP000552836">
    <property type="component" value="Unassembled WGS sequence"/>
</dbReference>
<dbReference type="InterPro" id="IPR002549">
    <property type="entry name" value="AI-2E-like"/>
</dbReference>
<evidence type="ECO:0000256" key="4">
    <source>
        <dbReference type="ARBA" id="ARBA00022475"/>
    </source>
</evidence>
<dbReference type="PANTHER" id="PTHR21716">
    <property type="entry name" value="TRANSMEMBRANE PROTEIN"/>
    <property type="match status" value="1"/>
</dbReference>
<evidence type="ECO:0000256" key="6">
    <source>
        <dbReference type="ARBA" id="ARBA00022989"/>
    </source>
</evidence>
<keyword evidence="13" id="KW-1185">Reference proteome</keyword>
<comment type="caution">
    <text evidence="11">The sequence shown here is derived from an EMBL/GenBank/DDBJ whole genome shotgun (WGS) entry which is preliminary data.</text>
</comment>
<feature type="transmembrane region" description="Helical" evidence="9">
    <location>
        <begin position="132"/>
        <end position="154"/>
    </location>
</feature>
<feature type="transmembrane region" description="Helical" evidence="9">
    <location>
        <begin position="266"/>
        <end position="289"/>
    </location>
</feature>
<comment type="subcellular location">
    <subcellularLocation>
        <location evidence="1">Cell membrane</location>
        <topology evidence="1">Multi-pass membrane protein</topology>
    </subcellularLocation>
</comment>
<dbReference type="EMBL" id="JAAMPA010000001">
    <property type="protein sequence ID" value="NIH68138.1"/>
    <property type="molecule type" value="Genomic_DNA"/>
</dbReference>
<evidence type="ECO:0000313" key="12">
    <source>
        <dbReference type="Proteomes" id="UP000552836"/>
    </source>
</evidence>
<evidence type="ECO:0000256" key="1">
    <source>
        <dbReference type="ARBA" id="ARBA00004651"/>
    </source>
</evidence>
<keyword evidence="5 9" id="KW-0812">Transmembrane</keyword>
<feature type="region of interest" description="Disordered" evidence="8">
    <location>
        <begin position="1"/>
        <end position="56"/>
    </location>
</feature>
<evidence type="ECO:0000256" key="2">
    <source>
        <dbReference type="ARBA" id="ARBA00009773"/>
    </source>
</evidence>
<evidence type="ECO:0000256" key="8">
    <source>
        <dbReference type="SAM" id="MobiDB-lite"/>
    </source>
</evidence>
<dbReference type="Proteomes" id="UP000648663">
    <property type="component" value="Unassembled WGS sequence"/>
</dbReference>
<name>A0A846LRU7_9ACTN</name>
<dbReference type="GO" id="GO:0005886">
    <property type="term" value="C:plasma membrane"/>
    <property type="evidence" value="ECO:0007669"/>
    <property type="project" value="UniProtKB-SubCell"/>
</dbReference>
<evidence type="ECO:0000313" key="13">
    <source>
        <dbReference type="Proteomes" id="UP000648663"/>
    </source>
</evidence>
<accession>A0A846LRU7</accession>
<evidence type="ECO:0000256" key="9">
    <source>
        <dbReference type="SAM" id="Phobius"/>
    </source>
</evidence>
<feature type="transmembrane region" description="Helical" evidence="9">
    <location>
        <begin position="216"/>
        <end position="245"/>
    </location>
</feature>
<keyword evidence="6 9" id="KW-1133">Transmembrane helix</keyword>
<organism evidence="11 12">
    <name type="scientific">Modestobacter marinus</name>
    <dbReference type="NCBI Taxonomy" id="477641"/>
    <lineage>
        <taxon>Bacteria</taxon>
        <taxon>Bacillati</taxon>
        <taxon>Actinomycetota</taxon>
        <taxon>Actinomycetes</taxon>
        <taxon>Geodermatophilales</taxon>
        <taxon>Geodermatophilaceae</taxon>
        <taxon>Modestobacter</taxon>
    </lineage>
</organism>
<dbReference type="EMBL" id="BMMI01000008">
    <property type="protein sequence ID" value="GGL80006.1"/>
    <property type="molecule type" value="Genomic_DNA"/>
</dbReference>
<feature type="transmembrane region" description="Helical" evidence="9">
    <location>
        <begin position="101"/>
        <end position="120"/>
    </location>
</feature>
<reference evidence="11 12" key="3">
    <citation type="submission" date="2020-02" db="EMBL/GenBank/DDBJ databases">
        <title>Sequencing the genomes of 1000 actinobacteria strains.</title>
        <authorList>
            <person name="Klenk H.-P."/>
        </authorList>
    </citation>
    <scope>NUCLEOTIDE SEQUENCE [LARGE SCALE GENOMIC DNA]</scope>
    <source>
        <strain evidence="11 12">DSM 45201</strain>
    </source>
</reference>
<dbReference type="RefSeq" id="WP_166755401.1">
    <property type="nucleotide sequence ID" value="NZ_BAABJU010000005.1"/>
</dbReference>
<keyword evidence="3" id="KW-0813">Transport</keyword>
<feature type="transmembrane region" description="Helical" evidence="9">
    <location>
        <begin position="71"/>
        <end position="95"/>
    </location>
</feature>
<evidence type="ECO:0000256" key="3">
    <source>
        <dbReference type="ARBA" id="ARBA00022448"/>
    </source>
</evidence>
<gene>
    <name evidence="11" type="ORF">FB380_002584</name>
    <name evidence="10" type="ORF">GCM10011589_40320</name>
</gene>
<feature type="region of interest" description="Disordered" evidence="8">
    <location>
        <begin position="406"/>
        <end position="446"/>
    </location>
</feature>
<feature type="transmembrane region" description="Helical" evidence="9">
    <location>
        <begin position="364"/>
        <end position="395"/>
    </location>
</feature>
<evidence type="ECO:0000256" key="5">
    <source>
        <dbReference type="ARBA" id="ARBA00022692"/>
    </source>
</evidence>
<keyword evidence="4" id="KW-1003">Cell membrane</keyword>
<reference evidence="10" key="4">
    <citation type="submission" date="2024-05" db="EMBL/GenBank/DDBJ databases">
        <authorList>
            <person name="Sun Q."/>
            <person name="Zhou Y."/>
        </authorList>
    </citation>
    <scope>NUCLEOTIDE SEQUENCE</scope>
    <source>
        <strain evidence="10">CGMCC 4.5581</strain>
    </source>
</reference>
<dbReference type="Pfam" id="PF01594">
    <property type="entry name" value="AI-2E_transport"/>
    <property type="match status" value="1"/>
</dbReference>
<evidence type="ECO:0000256" key="7">
    <source>
        <dbReference type="ARBA" id="ARBA00023136"/>
    </source>
</evidence>
<reference evidence="13" key="2">
    <citation type="journal article" date="2019" name="Int. J. Syst. Evol. Microbiol.">
        <title>The Global Catalogue of Microorganisms (GCM) 10K type strain sequencing project: providing services to taxonomists for standard genome sequencing and annotation.</title>
        <authorList>
            <consortium name="The Broad Institute Genomics Platform"/>
            <consortium name="The Broad Institute Genome Sequencing Center for Infectious Disease"/>
            <person name="Wu L."/>
            <person name="Ma J."/>
        </authorList>
    </citation>
    <scope>NUCLEOTIDE SEQUENCE [LARGE SCALE GENOMIC DNA]</scope>
    <source>
        <strain evidence="13">CGMCC 4.5581</strain>
    </source>
</reference>
<dbReference type="PANTHER" id="PTHR21716:SF53">
    <property type="entry name" value="PERMEASE PERM-RELATED"/>
    <property type="match status" value="1"/>
</dbReference>
<reference evidence="10" key="1">
    <citation type="journal article" date="2014" name="Int. J. Syst. Evol. Microbiol.">
        <title>Complete genome of a new Firmicutes species belonging to the dominant human colonic microbiota ('Ruminococcus bicirculans') reveals two chromosomes and a selective capacity to utilize plant glucans.</title>
        <authorList>
            <consortium name="NISC Comparative Sequencing Program"/>
            <person name="Wegmann U."/>
            <person name="Louis P."/>
            <person name="Goesmann A."/>
            <person name="Henrissat B."/>
            <person name="Duncan S.H."/>
            <person name="Flint H.J."/>
        </authorList>
    </citation>
    <scope>NUCLEOTIDE SEQUENCE</scope>
    <source>
        <strain evidence="10">CGMCC 4.5581</strain>
    </source>
</reference>
<comment type="similarity">
    <text evidence="2">Belongs to the autoinducer-2 exporter (AI-2E) (TC 2.A.86) family.</text>
</comment>
<evidence type="ECO:0000313" key="10">
    <source>
        <dbReference type="EMBL" id="GGL80006.1"/>
    </source>
</evidence>
<keyword evidence="7 9" id="KW-0472">Membrane</keyword>